<dbReference type="GO" id="GO:0000502">
    <property type="term" value="C:proteasome complex"/>
    <property type="evidence" value="ECO:0007669"/>
    <property type="project" value="UniProtKB-KW"/>
</dbReference>
<dbReference type="RefSeq" id="WP_184070006.1">
    <property type="nucleotide sequence ID" value="NZ_JACHNZ010000029.1"/>
</dbReference>
<keyword evidence="8" id="KW-1185">Reference proteome</keyword>
<gene>
    <name evidence="7" type="ORF">GGQ98_002518</name>
</gene>
<dbReference type="SUPFAM" id="SSF102712">
    <property type="entry name" value="JAB1/MPN domain"/>
    <property type="match status" value="1"/>
</dbReference>
<dbReference type="Pfam" id="PF14464">
    <property type="entry name" value="Prok-JAB"/>
    <property type="match status" value="1"/>
</dbReference>
<keyword evidence="7" id="KW-0647">Proteasome</keyword>
<dbReference type="GO" id="GO:0008270">
    <property type="term" value="F:zinc ion binding"/>
    <property type="evidence" value="ECO:0007669"/>
    <property type="project" value="TreeGrafter"/>
</dbReference>
<organism evidence="7 8">
    <name type="scientific">Sphingosinicella soli</name>
    <dbReference type="NCBI Taxonomy" id="333708"/>
    <lineage>
        <taxon>Bacteria</taxon>
        <taxon>Pseudomonadati</taxon>
        <taxon>Pseudomonadota</taxon>
        <taxon>Alphaproteobacteria</taxon>
        <taxon>Sphingomonadales</taxon>
        <taxon>Sphingosinicellaceae</taxon>
        <taxon>Sphingosinicella</taxon>
    </lineage>
</organism>
<dbReference type="PANTHER" id="PTHR34858:SF1">
    <property type="entry name" value="CYSO-CYSTEINE PEPTIDASE"/>
    <property type="match status" value="1"/>
</dbReference>
<proteinExistence type="predicted"/>
<evidence type="ECO:0000256" key="2">
    <source>
        <dbReference type="ARBA" id="ARBA00022723"/>
    </source>
</evidence>
<name>A0A7W7B2L5_9SPHN</name>
<dbReference type="InterPro" id="IPR037518">
    <property type="entry name" value="MPN"/>
</dbReference>
<dbReference type="AlphaFoldDB" id="A0A7W7B2L5"/>
<evidence type="ECO:0000256" key="5">
    <source>
        <dbReference type="ARBA" id="ARBA00023049"/>
    </source>
</evidence>
<dbReference type="GO" id="GO:0008235">
    <property type="term" value="F:metalloexopeptidase activity"/>
    <property type="evidence" value="ECO:0007669"/>
    <property type="project" value="TreeGrafter"/>
</dbReference>
<keyword evidence="3" id="KW-0378">Hydrolase</keyword>
<reference evidence="7 8" key="1">
    <citation type="submission" date="2020-08" db="EMBL/GenBank/DDBJ databases">
        <title>Genomic Encyclopedia of Type Strains, Phase IV (KMG-IV): sequencing the most valuable type-strain genomes for metagenomic binning, comparative biology and taxonomic classification.</title>
        <authorList>
            <person name="Goeker M."/>
        </authorList>
    </citation>
    <scope>NUCLEOTIDE SEQUENCE [LARGE SCALE GENOMIC DNA]</scope>
    <source>
        <strain evidence="7 8">DSM 17328</strain>
    </source>
</reference>
<dbReference type="GO" id="GO:0006508">
    <property type="term" value="P:proteolysis"/>
    <property type="evidence" value="ECO:0007669"/>
    <property type="project" value="UniProtKB-KW"/>
</dbReference>
<dbReference type="PROSITE" id="PS50249">
    <property type="entry name" value="MPN"/>
    <property type="match status" value="1"/>
</dbReference>
<dbReference type="Gene3D" id="3.40.140.10">
    <property type="entry name" value="Cytidine Deaminase, domain 2"/>
    <property type="match status" value="1"/>
</dbReference>
<keyword evidence="1" id="KW-0645">Protease</keyword>
<evidence type="ECO:0000259" key="6">
    <source>
        <dbReference type="PROSITE" id="PS50249"/>
    </source>
</evidence>
<evidence type="ECO:0000256" key="1">
    <source>
        <dbReference type="ARBA" id="ARBA00022670"/>
    </source>
</evidence>
<sequence>MTVRIARHALAEIRADCAARAPEEACGLLLGQGGHIERGVAAPNVADERLRHFEIDPAALFAAHRGARSGGPAILGCYHSHPGALARPSRLDAQRALDAGWIWLILGQDGEKAYRVVANGSIHGRFEAVAIEVVGKASVGTR</sequence>
<evidence type="ECO:0000313" key="8">
    <source>
        <dbReference type="Proteomes" id="UP000566324"/>
    </source>
</evidence>
<evidence type="ECO:0000256" key="4">
    <source>
        <dbReference type="ARBA" id="ARBA00022833"/>
    </source>
</evidence>
<dbReference type="InterPro" id="IPR051929">
    <property type="entry name" value="VirAsm_ModProt"/>
</dbReference>
<evidence type="ECO:0000313" key="7">
    <source>
        <dbReference type="EMBL" id="MBB4632890.1"/>
    </source>
</evidence>
<accession>A0A7W7B2L5</accession>
<keyword evidence="4" id="KW-0862">Zinc</keyword>
<dbReference type="EMBL" id="JACHNZ010000029">
    <property type="protein sequence ID" value="MBB4632890.1"/>
    <property type="molecule type" value="Genomic_DNA"/>
</dbReference>
<dbReference type="InterPro" id="IPR028090">
    <property type="entry name" value="JAB_dom_prok"/>
</dbReference>
<evidence type="ECO:0000256" key="3">
    <source>
        <dbReference type="ARBA" id="ARBA00022801"/>
    </source>
</evidence>
<dbReference type="Proteomes" id="UP000566324">
    <property type="component" value="Unassembled WGS sequence"/>
</dbReference>
<protein>
    <submittedName>
        <fullName evidence="7">Proteasome lid subunit RPN8/RPN11</fullName>
    </submittedName>
</protein>
<keyword evidence="2" id="KW-0479">Metal-binding</keyword>
<comment type="caution">
    <text evidence="7">The sequence shown here is derived from an EMBL/GenBank/DDBJ whole genome shotgun (WGS) entry which is preliminary data.</text>
</comment>
<dbReference type="PANTHER" id="PTHR34858">
    <property type="entry name" value="CYSO-CYSTEINE PEPTIDASE"/>
    <property type="match status" value="1"/>
</dbReference>
<keyword evidence="5" id="KW-0482">Metalloprotease</keyword>
<feature type="domain" description="MPN" evidence="6">
    <location>
        <begin position="3"/>
        <end position="137"/>
    </location>
</feature>
<dbReference type="CDD" id="cd08070">
    <property type="entry name" value="MPN_like"/>
    <property type="match status" value="1"/>
</dbReference>